<dbReference type="Pfam" id="PF01610">
    <property type="entry name" value="DDE_Tnp_ISL3"/>
    <property type="match status" value="2"/>
</dbReference>
<dbReference type="RefSeq" id="WP_144646390.1">
    <property type="nucleotide sequence ID" value="NZ_VJZA01000203.1"/>
</dbReference>
<name>A0A557ZKS7_9PSEU</name>
<dbReference type="AlphaFoldDB" id="A0A557ZKS7"/>
<reference evidence="2 3" key="1">
    <citation type="submission" date="2019-07" db="EMBL/GenBank/DDBJ databases">
        <title>New species of Amycolatopsis and Streptomyces.</title>
        <authorList>
            <person name="Duangmal K."/>
            <person name="Teo W.F.A."/>
            <person name="Lipun K."/>
        </authorList>
    </citation>
    <scope>NUCLEOTIDE SEQUENCE [LARGE SCALE GENOMIC DNA]</scope>
    <source>
        <strain evidence="2 3">JCM 30562</strain>
    </source>
</reference>
<dbReference type="PANTHER" id="PTHR33498">
    <property type="entry name" value="TRANSPOSASE FOR INSERTION SEQUENCE ELEMENT IS1557"/>
    <property type="match status" value="1"/>
</dbReference>
<keyword evidence="3" id="KW-1185">Reference proteome</keyword>
<dbReference type="OrthoDB" id="3238779at2"/>
<evidence type="ECO:0000313" key="3">
    <source>
        <dbReference type="Proteomes" id="UP000318578"/>
    </source>
</evidence>
<dbReference type="InterPro" id="IPR029261">
    <property type="entry name" value="Transposase_Znf"/>
</dbReference>
<gene>
    <name evidence="2" type="ORF">FNH06_39650</name>
</gene>
<feature type="non-terminal residue" evidence="2">
    <location>
        <position position="483"/>
    </location>
</feature>
<sequence length="483" mass="54351">MFSGLSSLVLDGVDDEAGVLVVRASTRPGPVDCPDCGVATGRVHGYVVRQVVDVPVDGRRVLIRLRIRRMRCGHLGCLRQTFREQPVGIVQRYQRRTVRLAAHVASVARELAGRASARVLAAVGVVLSRQTALRALLQLPLPTRSVPRVIGVDDFALRKRQRYATVIINAETGERVEVLPGRTAEVLEAWLREHPGVEVVCRDGSATYAQAIRRALPDAVQGGDRWHLWHNLAEVVLKEVAAHSTCWGKTGPPLREGARAVTTRQRWQQIHDLLKHGVGLLEIARRLNLAMNTVKRYARIDQPDRLVRAPQYRPTLVDPFRDYLRGRRREDPAVPVHQLMAEIKQRGYTGSHNLLYRYITQGRVESDRPAISPKRLTRYLLTRPDKLQDRQRERLEAAVSACREMTALATLVGDFAALLTPTTGNDDRLSDWIDRARAEDLPHLHAYTRGLEFDREAVNAALTQPFHNGRTEGVNTKTKMIKR</sequence>
<organism evidence="2 3">
    <name type="scientific">Amycolatopsis acidiphila</name>
    <dbReference type="NCBI Taxonomy" id="715473"/>
    <lineage>
        <taxon>Bacteria</taxon>
        <taxon>Bacillati</taxon>
        <taxon>Actinomycetota</taxon>
        <taxon>Actinomycetes</taxon>
        <taxon>Pseudonocardiales</taxon>
        <taxon>Pseudonocardiaceae</taxon>
        <taxon>Amycolatopsis</taxon>
    </lineage>
</organism>
<dbReference type="PANTHER" id="PTHR33498:SF1">
    <property type="entry name" value="TRANSPOSASE FOR INSERTION SEQUENCE ELEMENT IS1557"/>
    <property type="match status" value="1"/>
</dbReference>
<dbReference type="PROSITE" id="PS50531">
    <property type="entry name" value="HTH_IS21"/>
    <property type="match status" value="1"/>
</dbReference>
<dbReference type="InterPro" id="IPR017894">
    <property type="entry name" value="HTH_IS21_transposase_type"/>
</dbReference>
<evidence type="ECO:0000313" key="2">
    <source>
        <dbReference type="EMBL" id="TVT12573.1"/>
    </source>
</evidence>
<dbReference type="InterPro" id="IPR002560">
    <property type="entry name" value="Transposase_DDE"/>
</dbReference>
<dbReference type="Proteomes" id="UP000318578">
    <property type="component" value="Unassembled WGS sequence"/>
</dbReference>
<dbReference type="EMBL" id="VJZA01000203">
    <property type="protein sequence ID" value="TVT12573.1"/>
    <property type="molecule type" value="Genomic_DNA"/>
</dbReference>
<protein>
    <submittedName>
        <fullName evidence="2">ISL3 family transposase</fullName>
    </submittedName>
</protein>
<comment type="caution">
    <text evidence="2">The sequence shown here is derived from an EMBL/GenBank/DDBJ whole genome shotgun (WGS) entry which is preliminary data.</text>
</comment>
<evidence type="ECO:0000259" key="1">
    <source>
        <dbReference type="PROSITE" id="PS50531"/>
    </source>
</evidence>
<dbReference type="Pfam" id="PF14690">
    <property type="entry name" value="Zn_ribbon_ISL3"/>
    <property type="match status" value="1"/>
</dbReference>
<dbReference type="InterPro" id="IPR047951">
    <property type="entry name" value="Transpos_ISL3"/>
</dbReference>
<feature type="domain" description="HTH IS21-type" evidence="1">
    <location>
        <begin position="265"/>
        <end position="328"/>
    </location>
</feature>
<accession>A0A557ZKS7</accession>
<dbReference type="NCBIfam" id="NF033550">
    <property type="entry name" value="transpos_ISL3"/>
    <property type="match status" value="1"/>
</dbReference>
<proteinExistence type="predicted"/>